<dbReference type="PANTHER" id="PTHR43384:SF13">
    <property type="entry name" value="SLR0110 PROTEIN"/>
    <property type="match status" value="1"/>
</dbReference>
<dbReference type="GO" id="GO:0005829">
    <property type="term" value="C:cytosol"/>
    <property type="evidence" value="ECO:0007669"/>
    <property type="project" value="TreeGrafter"/>
</dbReference>
<dbReference type="PANTHER" id="PTHR43384">
    <property type="entry name" value="SEPTUM SITE-DETERMINING PROTEIN MIND HOMOLOG, CHLOROPLASTIC-RELATED"/>
    <property type="match status" value="1"/>
</dbReference>
<dbReference type="SUPFAM" id="SSF52540">
    <property type="entry name" value="P-loop containing nucleoside triphosphate hydrolases"/>
    <property type="match status" value="1"/>
</dbReference>
<dbReference type="GO" id="GO:0009898">
    <property type="term" value="C:cytoplasmic side of plasma membrane"/>
    <property type="evidence" value="ECO:0007669"/>
    <property type="project" value="TreeGrafter"/>
</dbReference>
<evidence type="ECO:0000259" key="1">
    <source>
        <dbReference type="Pfam" id="PF01656"/>
    </source>
</evidence>
<organism evidence="2 3">
    <name type="scientific">Kribbella pittospori</name>
    <dbReference type="NCBI Taxonomy" id="722689"/>
    <lineage>
        <taxon>Bacteria</taxon>
        <taxon>Bacillati</taxon>
        <taxon>Actinomycetota</taxon>
        <taxon>Actinomycetes</taxon>
        <taxon>Propionibacteriales</taxon>
        <taxon>Kribbellaceae</taxon>
        <taxon>Kribbella</taxon>
    </lineage>
</organism>
<dbReference type="InterPro" id="IPR027417">
    <property type="entry name" value="P-loop_NTPase"/>
</dbReference>
<evidence type="ECO:0000313" key="3">
    <source>
        <dbReference type="Proteomes" id="UP000291144"/>
    </source>
</evidence>
<name>A0A4R0KW64_9ACTN</name>
<evidence type="ECO:0000313" key="2">
    <source>
        <dbReference type="EMBL" id="TCC60345.1"/>
    </source>
</evidence>
<dbReference type="GO" id="GO:0051782">
    <property type="term" value="P:negative regulation of cell division"/>
    <property type="evidence" value="ECO:0007669"/>
    <property type="project" value="TreeGrafter"/>
</dbReference>
<dbReference type="InterPro" id="IPR002586">
    <property type="entry name" value="CobQ/CobB/MinD/ParA_Nub-bd_dom"/>
</dbReference>
<dbReference type="AlphaFoldDB" id="A0A4R0KW64"/>
<feature type="domain" description="CobQ/CobB/MinD/ParA nucleotide binding" evidence="1">
    <location>
        <begin position="7"/>
        <end position="219"/>
    </location>
</feature>
<protein>
    <submittedName>
        <fullName evidence="2">MinD/ParA family protein</fullName>
    </submittedName>
</protein>
<comment type="caution">
    <text evidence="2">The sequence shown here is derived from an EMBL/GenBank/DDBJ whole genome shotgun (WGS) entry which is preliminary data.</text>
</comment>
<dbReference type="OrthoDB" id="3448281at2"/>
<dbReference type="Pfam" id="PF01656">
    <property type="entry name" value="CbiA"/>
    <property type="match status" value="1"/>
</dbReference>
<dbReference type="GO" id="GO:0005524">
    <property type="term" value="F:ATP binding"/>
    <property type="evidence" value="ECO:0007669"/>
    <property type="project" value="TreeGrafter"/>
</dbReference>
<dbReference type="Proteomes" id="UP000291144">
    <property type="component" value="Unassembled WGS sequence"/>
</dbReference>
<dbReference type="RefSeq" id="WP_131358812.1">
    <property type="nucleotide sequence ID" value="NZ_SJKB01000006.1"/>
</dbReference>
<dbReference type="GO" id="GO:0016887">
    <property type="term" value="F:ATP hydrolysis activity"/>
    <property type="evidence" value="ECO:0007669"/>
    <property type="project" value="TreeGrafter"/>
</dbReference>
<proteinExistence type="predicted"/>
<dbReference type="EMBL" id="SJKB01000006">
    <property type="protein sequence ID" value="TCC60345.1"/>
    <property type="molecule type" value="Genomic_DNA"/>
</dbReference>
<reference evidence="2 3" key="1">
    <citation type="submission" date="2019-02" db="EMBL/GenBank/DDBJ databases">
        <title>Kribbella capetownensis sp. nov. and Kribbella speibonae sp. nov., isolated from soil.</title>
        <authorList>
            <person name="Curtis S.M."/>
            <person name="Norton I."/>
            <person name="Everest G.J."/>
            <person name="Meyers P.R."/>
        </authorList>
    </citation>
    <scope>NUCLEOTIDE SEQUENCE [LARGE SCALE GENOMIC DNA]</scope>
    <source>
        <strain evidence="2 3">NRRL B-24813</strain>
    </source>
</reference>
<gene>
    <name evidence="2" type="ORF">E0H73_20625</name>
</gene>
<accession>A0A4R0KW64</accession>
<sequence>MSGGQIITVFAAKGGCGKTTVATNLAVTLNAGGTQQVCLVDLDLYFGDLAGVLGLTAEHSLCDVVQCESELTVGQTVELLTPYRPGLDCLLAPTGPGAAAQITARLVAEVLSVLPMLYDYVVIDCPAVFNAIVVTALDAAHHQVVVTAPERPALKHLRHTLDVLDLLYYAADRSVVVNRSDERSGLTASDVDRLIRSPVAGHLPVWDGVPASINRGEPLALGYPDHPLSQGVQRLAESVATGHGRCSRDPPRG</sequence>
<dbReference type="Gene3D" id="3.40.50.300">
    <property type="entry name" value="P-loop containing nucleotide triphosphate hydrolases"/>
    <property type="match status" value="1"/>
</dbReference>
<keyword evidence="3" id="KW-1185">Reference proteome</keyword>
<dbReference type="InterPro" id="IPR050625">
    <property type="entry name" value="ParA/MinD_ATPase"/>
</dbReference>